<dbReference type="OrthoDB" id="20916at2"/>
<dbReference type="PANTHER" id="PTHR47237">
    <property type="entry name" value="SLL0310 PROTEIN"/>
    <property type="match status" value="1"/>
</dbReference>
<proteinExistence type="predicted"/>
<dbReference type="AlphaFoldDB" id="A0A4P9USY6"/>
<dbReference type="EMBL" id="CP035467">
    <property type="protein sequence ID" value="QCW84654.1"/>
    <property type="molecule type" value="Genomic_DNA"/>
</dbReference>
<dbReference type="PANTHER" id="PTHR47237:SF1">
    <property type="entry name" value="SLL0310 PROTEIN"/>
    <property type="match status" value="1"/>
</dbReference>
<dbReference type="STRING" id="675511.GCA_000341735_02785"/>
<keyword evidence="3" id="KW-1185">Reference proteome</keyword>
<dbReference type="CDD" id="cd04301">
    <property type="entry name" value="NAT_SF"/>
    <property type="match status" value="1"/>
</dbReference>
<dbReference type="Proteomes" id="UP000305881">
    <property type="component" value="Chromosome"/>
</dbReference>
<dbReference type="Gene3D" id="3.40.630.90">
    <property type="match status" value="1"/>
</dbReference>
<evidence type="ECO:0000313" key="3">
    <source>
        <dbReference type="Proteomes" id="UP000305881"/>
    </source>
</evidence>
<evidence type="ECO:0000259" key="1">
    <source>
        <dbReference type="PROSITE" id="PS51186"/>
    </source>
</evidence>
<dbReference type="GO" id="GO:0016747">
    <property type="term" value="F:acyltransferase activity, transferring groups other than amino-acyl groups"/>
    <property type="evidence" value="ECO:0007669"/>
    <property type="project" value="InterPro"/>
</dbReference>
<dbReference type="InterPro" id="IPR052729">
    <property type="entry name" value="Acyl/Acetyltrans_Enzymes"/>
</dbReference>
<sequence>MTASRYQIRPMTCHEMMIAVDWAASEGWNPGLYDHECFFAADPDGFLIGLLDDEPIACISAVKYGETFGFLGFYIVKPAYREQGYGIQIWQAGIDRLQGRTIGLDGVVSQQANYQKFGFKLAYQNIRYKGLSGASQSIDPAIVDVMTCDWEALMDFDQSVFTVDRSAFLFSWLNQPNSHALAYREYSKIVGYGMARKCRIGFKIGPLFAQTEPQAEALLQALQTRLPESSPFFLDIPAINPCATSLVDRCAMQPVFETARMYIGLEPPVPVNKVYGVTSFELG</sequence>
<dbReference type="Gene3D" id="3.40.630.30">
    <property type="match status" value="1"/>
</dbReference>
<feature type="domain" description="N-acetyltransferase" evidence="1">
    <location>
        <begin position="6"/>
        <end position="149"/>
    </location>
</feature>
<evidence type="ECO:0000313" key="2">
    <source>
        <dbReference type="EMBL" id="QCW84654.1"/>
    </source>
</evidence>
<dbReference type="KEGG" id="mbur:EQU24_01050"/>
<protein>
    <submittedName>
        <fullName evidence="2">GNAT family N-acetyltransferase</fullName>
    </submittedName>
</protein>
<dbReference type="SUPFAM" id="SSF55729">
    <property type="entry name" value="Acyl-CoA N-acyltransferases (Nat)"/>
    <property type="match status" value="1"/>
</dbReference>
<organism evidence="2 3">
    <name type="scientific">Methylotuvimicrobium buryatense</name>
    <name type="common">Methylomicrobium buryatense</name>
    <dbReference type="NCBI Taxonomy" id="95641"/>
    <lineage>
        <taxon>Bacteria</taxon>
        <taxon>Pseudomonadati</taxon>
        <taxon>Pseudomonadota</taxon>
        <taxon>Gammaproteobacteria</taxon>
        <taxon>Methylococcales</taxon>
        <taxon>Methylococcaceae</taxon>
        <taxon>Methylotuvimicrobium</taxon>
    </lineage>
</organism>
<name>A0A4P9USY6_METBY</name>
<accession>A0A4P9USY6</accession>
<dbReference type="InterPro" id="IPR000182">
    <property type="entry name" value="GNAT_dom"/>
</dbReference>
<dbReference type="PROSITE" id="PS51186">
    <property type="entry name" value="GNAT"/>
    <property type="match status" value="1"/>
</dbReference>
<dbReference type="Pfam" id="PF18014">
    <property type="entry name" value="Acetyltransf_18"/>
    <property type="match status" value="1"/>
</dbReference>
<dbReference type="Pfam" id="PF00583">
    <property type="entry name" value="Acetyltransf_1"/>
    <property type="match status" value="1"/>
</dbReference>
<reference evidence="3" key="1">
    <citation type="journal article" date="2019" name="J. Bacteriol.">
        <title>A Mutagenic Screen Identifies a TonB-Dependent Receptor Required for the Lanthanide Metal Switch in the Type I Methanotroph 'Methylotuvimicrobium buryatense' 5GB1C.</title>
        <authorList>
            <person name="Groom J.D."/>
            <person name="Ford S.M."/>
            <person name="Pesesky M.W."/>
            <person name="Lidstrom M.E."/>
        </authorList>
    </citation>
    <scope>NUCLEOTIDE SEQUENCE [LARGE SCALE GENOMIC DNA]</scope>
    <source>
        <strain evidence="3">5GB1C</strain>
    </source>
</reference>
<dbReference type="InterPro" id="IPR041496">
    <property type="entry name" value="YitH/HolE_GNAT"/>
</dbReference>
<gene>
    <name evidence="2" type="ORF">EQU24_01050</name>
</gene>
<dbReference type="InterPro" id="IPR016181">
    <property type="entry name" value="Acyl_CoA_acyltransferase"/>
</dbReference>